<dbReference type="Proteomes" id="UP001165060">
    <property type="component" value="Unassembled WGS sequence"/>
</dbReference>
<organism evidence="1 2">
    <name type="scientific">Tetraparma gracilis</name>
    <dbReference type="NCBI Taxonomy" id="2962635"/>
    <lineage>
        <taxon>Eukaryota</taxon>
        <taxon>Sar</taxon>
        <taxon>Stramenopiles</taxon>
        <taxon>Ochrophyta</taxon>
        <taxon>Bolidophyceae</taxon>
        <taxon>Parmales</taxon>
        <taxon>Triparmaceae</taxon>
        <taxon>Tetraparma</taxon>
    </lineage>
</organism>
<gene>
    <name evidence="1" type="ORF">TeGR_g5780</name>
</gene>
<accession>A0ABQ6MF72</accession>
<evidence type="ECO:0000313" key="2">
    <source>
        <dbReference type="Proteomes" id="UP001165060"/>
    </source>
</evidence>
<feature type="non-terminal residue" evidence="1">
    <location>
        <position position="1"/>
    </location>
</feature>
<protein>
    <recommendedName>
        <fullName evidence="3">WW domain-containing protein</fullName>
    </recommendedName>
</protein>
<reference evidence="1 2" key="1">
    <citation type="journal article" date="2023" name="Commun. Biol.">
        <title>Genome analysis of Parmales, the sister group of diatoms, reveals the evolutionary specialization of diatoms from phago-mixotrophs to photoautotrophs.</title>
        <authorList>
            <person name="Ban H."/>
            <person name="Sato S."/>
            <person name="Yoshikawa S."/>
            <person name="Yamada K."/>
            <person name="Nakamura Y."/>
            <person name="Ichinomiya M."/>
            <person name="Sato N."/>
            <person name="Blanc-Mathieu R."/>
            <person name="Endo H."/>
            <person name="Kuwata A."/>
            <person name="Ogata H."/>
        </authorList>
    </citation>
    <scope>NUCLEOTIDE SEQUENCE [LARGE SCALE GENOMIC DNA]</scope>
</reference>
<name>A0ABQ6MF72_9STRA</name>
<evidence type="ECO:0000313" key="1">
    <source>
        <dbReference type="EMBL" id="GMI24963.1"/>
    </source>
</evidence>
<keyword evidence="2" id="KW-1185">Reference proteome</keyword>
<sequence length="139" mass="15633">WNEATGETSWTAPDVGAFTPLTGTADYDYSGHAEGEPDALEELENNVGGRFHYEPYEVQKVDNDPSGKKEALAHFFQLREERARQGKTDVVPKRWTDFGQSVIFAGVPDPSPFLRINVFQAFNPPRESFRIDEAAPEEE</sequence>
<comment type="caution">
    <text evidence="1">The sequence shown here is derived from an EMBL/GenBank/DDBJ whole genome shotgun (WGS) entry which is preliminary data.</text>
</comment>
<proteinExistence type="predicted"/>
<evidence type="ECO:0008006" key="3">
    <source>
        <dbReference type="Google" id="ProtNLM"/>
    </source>
</evidence>
<dbReference type="EMBL" id="BRYB01001404">
    <property type="protein sequence ID" value="GMI24963.1"/>
    <property type="molecule type" value="Genomic_DNA"/>
</dbReference>